<name>P73936_SYNY3</name>
<protein>
    <submittedName>
        <fullName evidence="2">Sll1429 protein</fullName>
    </submittedName>
</protein>
<dbReference type="InterPro" id="IPR007560">
    <property type="entry name" value="Restrct_endonuc_IV_Mrr"/>
</dbReference>
<accession>P73936</accession>
<feature type="domain" description="Restriction endonuclease type IV Mrr" evidence="1">
    <location>
        <begin position="189"/>
        <end position="298"/>
    </location>
</feature>
<proteinExistence type="predicted"/>
<dbReference type="SMR" id="P73936"/>
<keyword evidence="3" id="KW-1185">Reference proteome</keyword>
<dbReference type="PIR" id="S75441">
    <property type="entry name" value="S75441"/>
</dbReference>
<dbReference type="AlphaFoldDB" id="P73936"/>
<evidence type="ECO:0000259" key="1">
    <source>
        <dbReference type="Pfam" id="PF04471"/>
    </source>
</evidence>
<gene>
    <name evidence="2" type="ordered locus">sll1429</name>
</gene>
<organism evidence="2 3">
    <name type="scientific">Synechocystis sp. (strain ATCC 27184 / PCC 6803 / Kazusa)</name>
    <dbReference type="NCBI Taxonomy" id="1111708"/>
    <lineage>
        <taxon>Bacteria</taxon>
        <taxon>Bacillati</taxon>
        <taxon>Cyanobacteriota</taxon>
        <taxon>Cyanophyceae</taxon>
        <taxon>Synechococcales</taxon>
        <taxon>Merismopediaceae</taxon>
        <taxon>Synechocystis</taxon>
    </lineage>
</organism>
<dbReference type="Pfam" id="PF04471">
    <property type="entry name" value="Mrr_cat"/>
    <property type="match status" value="1"/>
</dbReference>
<dbReference type="Proteomes" id="UP000001425">
    <property type="component" value="Chromosome"/>
</dbReference>
<evidence type="ECO:0000313" key="3">
    <source>
        <dbReference type="Proteomes" id="UP000001425"/>
    </source>
</evidence>
<dbReference type="EMBL" id="BA000022">
    <property type="protein sequence ID" value="BAA18002.1"/>
    <property type="molecule type" value="Genomic_DNA"/>
</dbReference>
<evidence type="ECO:0000313" key="2">
    <source>
        <dbReference type="EMBL" id="BAA18002.1"/>
    </source>
</evidence>
<dbReference type="InterPro" id="IPR011856">
    <property type="entry name" value="tRNA_endonuc-like_dom_sf"/>
</dbReference>
<dbReference type="EnsemblBacteria" id="BAA18002">
    <property type="protein sequence ID" value="BAA18002"/>
    <property type="gene ID" value="BAA18002"/>
</dbReference>
<dbReference type="PANTHER" id="PTHR30015">
    <property type="entry name" value="MRR RESTRICTION SYSTEM PROTEIN"/>
    <property type="match status" value="1"/>
</dbReference>
<dbReference type="PaxDb" id="1148-1653086"/>
<dbReference type="eggNOG" id="COG1787">
    <property type="taxonomic scope" value="Bacteria"/>
</dbReference>
<dbReference type="SUPFAM" id="SSF52980">
    <property type="entry name" value="Restriction endonuclease-like"/>
    <property type="match status" value="1"/>
</dbReference>
<reference evidence="2 3" key="2">
    <citation type="journal article" date="1996" name="DNA Res.">
        <title>Sequence analysis of the genome of the unicellular cyanobacterium Synechocystis sp. strain PCC6803. II. Sequence determination of the entire genome and assignment of potential protein-coding regions.</title>
        <authorList>
            <person name="Kaneko T."/>
            <person name="Sato S."/>
            <person name="Kotani H."/>
            <person name="Tanaka A."/>
            <person name="Asamizu E."/>
            <person name="Nakamura Y."/>
            <person name="Miyajima N."/>
            <person name="Hirosawa M."/>
            <person name="Sugiura M."/>
            <person name="Sasamoto S."/>
            <person name="Kimura T."/>
            <person name="Hosouchi T."/>
            <person name="Matsuno A."/>
            <person name="Muraki A."/>
            <person name="Nakazaki N."/>
            <person name="Naruo K."/>
            <person name="Okumura S."/>
            <person name="Shimpo S."/>
            <person name="Takeuchi C."/>
            <person name="Wada T."/>
            <person name="Watanabe A."/>
            <person name="Yamada M."/>
            <person name="Yasuda M."/>
            <person name="Tabata S."/>
        </authorList>
    </citation>
    <scope>NUCLEOTIDE SEQUENCE [LARGE SCALE GENOMIC DNA]</scope>
    <source>
        <strain evidence="3">ATCC 27184 / PCC 6803 / Kazusa</strain>
    </source>
</reference>
<dbReference type="PANTHER" id="PTHR30015:SF6">
    <property type="entry name" value="SLL1429 PROTEIN"/>
    <property type="match status" value="1"/>
</dbReference>
<dbReference type="STRING" id="1148.gene:10498872"/>
<dbReference type="GO" id="GO:0009307">
    <property type="term" value="P:DNA restriction-modification system"/>
    <property type="evidence" value="ECO:0007669"/>
    <property type="project" value="InterPro"/>
</dbReference>
<dbReference type="InterPro" id="IPR011335">
    <property type="entry name" value="Restrct_endonuc-II-like"/>
</dbReference>
<dbReference type="GO" id="GO:0003677">
    <property type="term" value="F:DNA binding"/>
    <property type="evidence" value="ECO:0007669"/>
    <property type="project" value="InterPro"/>
</dbReference>
<dbReference type="KEGG" id="syn:sll1429"/>
<reference evidence="2 3" key="1">
    <citation type="journal article" date="1995" name="DNA Res.">
        <title>Sequence analysis of the genome of the unicellular cyanobacterium Synechocystis sp. strain PCC6803. I. Sequence features in the 1 Mb region from map positions 64% to 92% of the genome.</title>
        <authorList>
            <person name="Kaneko T."/>
            <person name="Tanaka A."/>
            <person name="Sato S."/>
            <person name="Kotani H."/>
            <person name="Sazuka T."/>
            <person name="Miyajima N."/>
            <person name="Sugiura M."/>
            <person name="Tabata S."/>
        </authorList>
    </citation>
    <scope>NUCLEOTIDE SEQUENCE [LARGE SCALE GENOMIC DNA]</scope>
    <source>
        <strain evidence="3">ATCC 27184 / PCC 6803 / Kazusa</strain>
    </source>
</reference>
<dbReference type="Gene3D" id="3.40.1350.10">
    <property type="match status" value="1"/>
</dbReference>
<dbReference type="InParanoid" id="P73936"/>
<dbReference type="InterPro" id="IPR052906">
    <property type="entry name" value="Type_IV_Methyl-Rstrct_Enzyme"/>
</dbReference>
<sequence>MILVLPWLIGAGATATFVWGFNKIKNAWDEEDKKKEEEKRKKREARNTEAKAIWDAVERYGEMLVFEKERISQEWNQVSKNILSEDRKNTKNLEEDIEHIEKYIEQSKTIYSVWETVDSQSRLIEDHYYDTRICKEMKEENNEKRNKMKKWEESSNYINSHIIFLYDTLDLKKECKEQQKLIESGMDSIDKMDGVDFEKVLLTHFTRMGYRGSLTQQTQDFGADLILMKDRKKYVIQAKRSASAVSVKAIQEILGAKGYYDADIAIVVTNNSYTENAKELAYRNKVELWDRDKLIEFILESRKI</sequence>
<dbReference type="GO" id="GO:0015666">
    <property type="term" value="F:restriction endodeoxyribonuclease activity"/>
    <property type="evidence" value="ECO:0000318"/>
    <property type="project" value="GO_Central"/>
</dbReference>